<name>A0AAD3NS84_CRYJA</name>
<keyword evidence="3" id="KW-1185">Reference proteome</keyword>
<protein>
    <submittedName>
        <fullName evidence="2">Uncharacterized protein</fullName>
    </submittedName>
</protein>
<dbReference type="Proteomes" id="UP001234787">
    <property type="component" value="Unassembled WGS sequence"/>
</dbReference>
<sequence length="455" mass="50116">MEKTREESSLTGERSQGDHESAESGTALNRREKPARINGDIYPIATKERAKIENNGRNASNVHFGPTHHRKTTAKHRKSRDAPQPTCKAGRTPGKGVKSKSSEDYLQEQSGTRPITSRRVCYWANTRCAQEIDQPSQWPKARDRTATIYPNNHRATLRREVIDANEPAHSNRGVKRALKAGSLDERGYEVTSKRSKNRAHLGRLPVPTPYPAVRPTHRNFQGGQGASPHSNREEIAIEVCGGKGPAARMHEATDEAVMTTGLANPLSRDASDKENVPRRQRRLPAEGCSSNNRYSSAAAEKTHRIGIGMRGEGCGGKAPTAKRKRLQGRLGMVQASDAIGTTTSANPLSRDASDTQIVPRRPRSLTAYQSGCEARDGAGRPQRLDRRGFRATSEWSKHRTRLGRLPVPTPYPAMRPIHRWFQGGRGASPHSNRGCEARDGAGRPQRLDGRGFRAA</sequence>
<gene>
    <name evidence="2" type="ORF">SUGI_1268010</name>
</gene>
<feature type="compositionally biased region" description="Basic and acidic residues" evidence="1">
    <location>
        <begin position="433"/>
        <end position="455"/>
    </location>
</feature>
<feature type="region of interest" description="Disordered" evidence="1">
    <location>
        <begin position="1"/>
        <end position="112"/>
    </location>
</feature>
<evidence type="ECO:0000256" key="1">
    <source>
        <dbReference type="SAM" id="MobiDB-lite"/>
    </source>
</evidence>
<evidence type="ECO:0000313" key="3">
    <source>
        <dbReference type="Proteomes" id="UP001234787"/>
    </source>
</evidence>
<comment type="caution">
    <text evidence="2">The sequence shown here is derived from an EMBL/GenBank/DDBJ whole genome shotgun (WGS) entry which is preliminary data.</text>
</comment>
<feature type="compositionally biased region" description="Basic residues" evidence="1">
    <location>
        <begin position="66"/>
        <end position="79"/>
    </location>
</feature>
<feature type="region of interest" description="Disordered" evidence="1">
    <location>
        <begin position="419"/>
        <end position="455"/>
    </location>
</feature>
<organism evidence="2 3">
    <name type="scientific">Cryptomeria japonica</name>
    <name type="common">Japanese cedar</name>
    <name type="synonym">Cupressus japonica</name>
    <dbReference type="NCBI Taxonomy" id="3369"/>
    <lineage>
        <taxon>Eukaryota</taxon>
        <taxon>Viridiplantae</taxon>
        <taxon>Streptophyta</taxon>
        <taxon>Embryophyta</taxon>
        <taxon>Tracheophyta</taxon>
        <taxon>Spermatophyta</taxon>
        <taxon>Pinopsida</taxon>
        <taxon>Pinidae</taxon>
        <taxon>Conifers II</taxon>
        <taxon>Cupressales</taxon>
        <taxon>Cupressaceae</taxon>
        <taxon>Cryptomeria</taxon>
    </lineage>
</organism>
<dbReference type="AlphaFoldDB" id="A0AAD3NS84"/>
<accession>A0AAD3NS84</accession>
<dbReference type="EMBL" id="BSEH01000054">
    <property type="protein sequence ID" value="GLJ56894.1"/>
    <property type="molecule type" value="Genomic_DNA"/>
</dbReference>
<reference evidence="2" key="1">
    <citation type="submission" date="2022-12" db="EMBL/GenBank/DDBJ databases">
        <title>Chromosome-Level Genome Assembly of Japanese Cedar (Cryptomeriajaponica D. Don).</title>
        <authorList>
            <person name="Fujino T."/>
            <person name="Yamaguchi K."/>
            <person name="Yokoyama T."/>
            <person name="Hamanaka T."/>
            <person name="Harazono Y."/>
            <person name="Kamada H."/>
            <person name="Kobayashi W."/>
            <person name="Ujino-Ihara T."/>
            <person name="Uchiyama K."/>
            <person name="Matsumoto A."/>
            <person name="Izuno A."/>
            <person name="Tsumura Y."/>
            <person name="Toyoda A."/>
            <person name="Shigenobu S."/>
            <person name="Moriguchi Y."/>
            <person name="Ueno S."/>
            <person name="Kasahara M."/>
        </authorList>
    </citation>
    <scope>NUCLEOTIDE SEQUENCE</scope>
</reference>
<evidence type="ECO:0000313" key="2">
    <source>
        <dbReference type="EMBL" id="GLJ56894.1"/>
    </source>
</evidence>
<proteinExistence type="predicted"/>
<feature type="region of interest" description="Disordered" evidence="1">
    <location>
        <begin position="265"/>
        <end position="300"/>
    </location>
</feature>